<dbReference type="AlphaFoldDB" id="A0A0Q3JZ67"/>
<proteinExistence type="predicted"/>
<dbReference type="EnsemblPlants" id="KQK17292">
    <property type="protein sequence ID" value="KQK17292"/>
    <property type="gene ID" value="BRADI_1g33503v3"/>
</dbReference>
<reference evidence="2" key="3">
    <citation type="submission" date="2018-08" db="UniProtKB">
        <authorList>
            <consortium name="EnsemblPlants"/>
        </authorList>
    </citation>
    <scope>IDENTIFICATION</scope>
    <source>
        <strain evidence="2">cv. Bd21</strain>
    </source>
</reference>
<sequence>MITTSSYSIAIIWRTKFSTAYTMQSFRKAPLDHVVPEKSIPVRHSFEHLKGIRSTSPSAAVAHANEAS</sequence>
<gene>
    <name evidence="1" type="ORF">BRADI_1g33503v3</name>
</gene>
<reference evidence="1 2" key="1">
    <citation type="journal article" date="2010" name="Nature">
        <title>Genome sequencing and analysis of the model grass Brachypodium distachyon.</title>
        <authorList>
            <consortium name="International Brachypodium Initiative"/>
        </authorList>
    </citation>
    <scope>NUCLEOTIDE SEQUENCE [LARGE SCALE GENOMIC DNA]</scope>
    <source>
        <strain evidence="1 2">Bd21</strain>
    </source>
</reference>
<protein>
    <submittedName>
        <fullName evidence="1 2">Uncharacterized protein</fullName>
    </submittedName>
</protein>
<reference evidence="1" key="2">
    <citation type="submission" date="2017-06" db="EMBL/GenBank/DDBJ databases">
        <title>WGS assembly of Brachypodium distachyon.</title>
        <authorList>
            <consortium name="The International Brachypodium Initiative"/>
            <person name="Lucas S."/>
            <person name="Harmon-Smith M."/>
            <person name="Lail K."/>
            <person name="Tice H."/>
            <person name="Grimwood J."/>
            <person name="Bruce D."/>
            <person name="Barry K."/>
            <person name="Shu S."/>
            <person name="Lindquist E."/>
            <person name="Wang M."/>
            <person name="Pitluck S."/>
            <person name="Vogel J.P."/>
            <person name="Garvin D.F."/>
            <person name="Mockler T.C."/>
            <person name="Schmutz J."/>
            <person name="Rokhsar D."/>
            <person name="Bevan M.W."/>
        </authorList>
    </citation>
    <scope>NUCLEOTIDE SEQUENCE</scope>
    <source>
        <strain evidence="1">Bd21</strain>
    </source>
</reference>
<evidence type="ECO:0000313" key="3">
    <source>
        <dbReference type="Proteomes" id="UP000008810"/>
    </source>
</evidence>
<evidence type="ECO:0000313" key="2">
    <source>
        <dbReference type="EnsemblPlants" id="KQK17292"/>
    </source>
</evidence>
<dbReference type="Proteomes" id="UP000008810">
    <property type="component" value="Chromosome 1"/>
</dbReference>
<accession>A0A0Q3JZ67</accession>
<dbReference type="InParanoid" id="A0A0Q3JZ67"/>
<organism evidence="1">
    <name type="scientific">Brachypodium distachyon</name>
    <name type="common">Purple false brome</name>
    <name type="synonym">Trachynia distachya</name>
    <dbReference type="NCBI Taxonomy" id="15368"/>
    <lineage>
        <taxon>Eukaryota</taxon>
        <taxon>Viridiplantae</taxon>
        <taxon>Streptophyta</taxon>
        <taxon>Embryophyta</taxon>
        <taxon>Tracheophyta</taxon>
        <taxon>Spermatophyta</taxon>
        <taxon>Magnoliopsida</taxon>
        <taxon>Liliopsida</taxon>
        <taxon>Poales</taxon>
        <taxon>Poaceae</taxon>
        <taxon>BOP clade</taxon>
        <taxon>Pooideae</taxon>
        <taxon>Stipodae</taxon>
        <taxon>Brachypodieae</taxon>
        <taxon>Brachypodium</taxon>
    </lineage>
</organism>
<dbReference type="EMBL" id="CM000880">
    <property type="protein sequence ID" value="KQK17292.1"/>
    <property type="molecule type" value="Genomic_DNA"/>
</dbReference>
<evidence type="ECO:0000313" key="1">
    <source>
        <dbReference type="EMBL" id="KQK17292.1"/>
    </source>
</evidence>
<name>A0A0Q3JZ67_BRADI</name>
<keyword evidence="3" id="KW-1185">Reference proteome</keyword>
<dbReference type="Gramene" id="KQK17292">
    <property type="protein sequence ID" value="KQK17292"/>
    <property type="gene ID" value="BRADI_1g33503v3"/>
</dbReference>